<evidence type="ECO:0000256" key="1">
    <source>
        <dbReference type="SAM" id="MobiDB-lite"/>
    </source>
</evidence>
<dbReference type="AlphaFoldDB" id="A0AAD8JWP5"/>
<dbReference type="PANTHER" id="PTHR34278:SF1">
    <property type="entry name" value="PROTEIN THI031, PUTATIVE-RELATED"/>
    <property type="match status" value="1"/>
</dbReference>
<dbReference type="PANTHER" id="PTHR34278">
    <property type="entry name" value="PROTEIN THI031, PUTATIVE-RELATED"/>
    <property type="match status" value="1"/>
</dbReference>
<dbReference type="Proteomes" id="UP001229421">
    <property type="component" value="Unassembled WGS sequence"/>
</dbReference>
<evidence type="ECO:0000313" key="3">
    <source>
        <dbReference type="Proteomes" id="UP001229421"/>
    </source>
</evidence>
<protein>
    <submittedName>
        <fullName evidence="2">Uncharacterized protein</fullName>
    </submittedName>
</protein>
<keyword evidence="3" id="KW-1185">Reference proteome</keyword>
<sequence>MKREGRQHGVVRTFPMDPYPFLGIQRSLKTVDAASVAGIFTKVSTKPTNHSKFTGKCYPGCFRCHVRPLCKSKDKAKATLKLKTIGSDRGLIGCVAGTSVTDALAYLANDGSCDHDDQIDDYDYDEEYKDEFGIEVENEEEEEEEEDDDWYLVE</sequence>
<feature type="region of interest" description="Disordered" evidence="1">
    <location>
        <begin position="133"/>
        <end position="154"/>
    </location>
</feature>
<comment type="caution">
    <text evidence="2">The sequence shown here is derived from an EMBL/GenBank/DDBJ whole genome shotgun (WGS) entry which is preliminary data.</text>
</comment>
<gene>
    <name evidence="2" type="ORF">QVD17_36600</name>
</gene>
<dbReference type="EMBL" id="JAUHHV010000010">
    <property type="protein sequence ID" value="KAK1410067.1"/>
    <property type="molecule type" value="Genomic_DNA"/>
</dbReference>
<accession>A0AAD8JWP5</accession>
<evidence type="ECO:0000313" key="2">
    <source>
        <dbReference type="EMBL" id="KAK1410067.1"/>
    </source>
</evidence>
<proteinExistence type="predicted"/>
<reference evidence="2" key="1">
    <citation type="journal article" date="2023" name="bioRxiv">
        <title>Improved chromosome-level genome assembly for marigold (Tagetes erecta).</title>
        <authorList>
            <person name="Jiang F."/>
            <person name="Yuan L."/>
            <person name="Wang S."/>
            <person name="Wang H."/>
            <person name="Xu D."/>
            <person name="Wang A."/>
            <person name="Fan W."/>
        </authorList>
    </citation>
    <scope>NUCLEOTIDE SEQUENCE</scope>
    <source>
        <strain evidence="2">WSJ</strain>
        <tissue evidence="2">Leaf</tissue>
    </source>
</reference>
<name>A0AAD8JWP5_TARER</name>
<organism evidence="2 3">
    <name type="scientific">Tagetes erecta</name>
    <name type="common">African marigold</name>
    <dbReference type="NCBI Taxonomy" id="13708"/>
    <lineage>
        <taxon>Eukaryota</taxon>
        <taxon>Viridiplantae</taxon>
        <taxon>Streptophyta</taxon>
        <taxon>Embryophyta</taxon>
        <taxon>Tracheophyta</taxon>
        <taxon>Spermatophyta</taxon>
        <taxon>Magnoliopsida</taxon>
        <taxon>eudicotyledons</taxon>
        <taxon>Gunneridae</taxon>
        <taxon>Pentapetalae</taxon>
        <taxon>asterids</taxon>
        <taxon>campanulids</taxon>
        <taxon>Asterales</taxon>
        <taxon>Asteraceae</taxon>
        <taxon>Asteroideae</taxon>
        <taxon>Heliantheae alliance</taxon>
        <taxon>Tageteae</taxon>
        <taxon>Tagetes</taxon>
    </lineage>
</organism>